<dbReference type="AlphaFoldDB" id="A0A8X7U1A1"/>
<keyword evidence="2" id="KW-1185">Reference proteome</keyword>
<proteinExistence type="predicted"/>
<gene>
    <name evidence="1" type="ORF">Bca52824_079995</name>
</gene>
<sequence>MALSLSLVENVAKRWPLKAIGGPMRRTVESFGIVHVDQILSTRGLLRTTSSPLDMDILLTRLILLMLRRIRNVSPRSDGRC</sequence>
<reference evidence="1 2" key="1">
    <citation type="submission" date="2020-02" db="EMBL/GenBank/DDBJ databases">
        <authorList>
            <person name="Ma Q."/>
            <person name="Huang Y."/>
            <person name="Song X."/>
            <person name="Pei D."/>
        </authorList>
    </citation>
    <scope>NUCLEOTIDE SEQUENCE [LARGE SCALE GENOMIC DNA]</scope>
    <source>
        <strain evidence="1">Sxm20200214</strain>
        <tissue evidence="1">Leaf</tissue>
    </source>
</reference>
<accession>A0A8X7U1A1</accession>
<name>A0A8X7U1A1_BRACI</name>
<evidence type="ECO:0000313" key="1">
    <source>
        <dbReference type="EMBL" id="KAG2260701.1"/>
    </source>
</evidence>
<dbReference type="Proteomes" id="UP000886595">
    <property type="component" value="Unassembled WGS sequence"/>
</dbReference>
<protein>
    <submittedName>
        <fullName evidence="1">Uncharacterized protein</fullName>
    </submittedName>
</protein>
<evidence type="ECO:0000313" key="2">
    <source>
        <dbReference type="Proteomes" id="UP000886595"/>
    </source>
</evidence>
<comment type="caution">
    <text evidence="1">The sequence shown here is derived from an EMBL/GenBank/DDBJ whole genome shotgun (WGS) entry which is preliminary data.</text>
</comment>
<organism evidence="1 2">
    <name type="scientific">Brassica carinata</name>
    <name type="common">Ethiopian mustard</name>
    <name type="synonym">Abyssinian cabbage</name>
    <dbReference type="NCBI Taxonomy" id="52824"/>
    <lineage>
        <taxon>Eukaryota</taxon>
        <taxon>Viridiplantae</taxon>
        <taxon>Streptophyta</taxon>
        <taxon>Embryophyta</taxon>
        <taxon>Tracheophyta</taxon>
        <taxon>Spermatophyta</taxon>
        <taxon>Magnoliopsida</taxon>
        <taxon>eudicotyledons</taxon>
        <taxon>Gunneridae</taxon>
        <taxon>Pentapetalae</taxon>
        <taxon>rosids</taxon>
        <taxon>malvids</taxon>
        <taxon>Brassicales</taxon>
        <taxon>Brassicaceae</taxon>
        <taxon>Brassiceae</taxon>
        <taxon>Brassica</taxon>
    </lineage>
</organism>
<dbReference type="EMBL" id="JAAMPC010000015">
    <property type="protein sequence ID" value="KAG2260701.1"/>
    <property type="molecule type" value="Genomic_DNA"/>
</dbReference>